<dbReference type="EMBL" id="JAKELL010000025">
    <property type="protein sequence ID" value="KAH8991704.1"/>
    <property type="molecule type" value="Genomic_DNA"/>
</dbReference>
<accession>A0AAD4LLJ6</accession>
<evidence type="ECO:0000256" key="2">
    <source>
        <dbReference type="ARBA" id="ARBA00022679"/>
    </source>
</evidence>
<keyword evidence="3" id="KW-0418">Kinase</keyword>
<evidence type="ECO:0000256" key="1">
    <source>
        <dbReference type="ARBA" id="ARBA00022527"/>
    </source>
</evidence>
<dbReference type="Pfam" id="PF02816">
    <property type="entry name" value="Alpha_kinase"/>
    <property type="match status" value="1"/>
</dbReference>
<evidence type="ECO:0000256" key="3">
    <source>
        <dbReference type="ARBA" id="ARBA00022777"/>
    </source>
</evidence>
<comment type="caution">
    <text evidence="5">The sequence shown here is derived from an EMBL/GenBank/DDBJ whole genome shotgun (WGS) entry which is preliminary data.</text>
</comment>
<dbReference type="Proteomes" id="UP001201163">
    <property type="component" value="Unassembled WGS sequence"/>
</dbReference>
<feature type="domain" description="Alpha-type protein kinase" evidence="4">
    <location>
        <begin position="78"/>
        <end position="207"/>
    </location>
</feature>
<proteinExistence type="predicted"/>
<dbReference type="AlphaFoldDB" id="A0AAD4LLJ6"/>
<evidence type="ECO:0000313" key="5">
    <source>
        <dbReference type="EMBL" id="KAH8991704.1"/>
    </source>
</evidence>
<feature type="non-terminal residue" evidence="5">
    <location>
        <position position="1"/>
    </location>
</feature>
<dbReference type="Gene3D" id="3.20.200.10">
    <property type="entry name" value="MHCK/EF2 kinase"/>
    <property type="match status" value="1"/>
</dbReference>
<keyword evidence="1" id="KW-0723">Serine/threonine-protein kinase</keyword>
<evidence type="ECO:0000313" key="6">
    <source>
        <dbReference type="Proteomes" id="UP001201163"/>
    </source>
</evidence>
<dbReference type="InterPro" id="IPR004166">
    <property type="entry name" value="a-kinase_dom"/>
</dbReference>
<sequence length="216" mass="24826">TTLVTLKQPYLSNHSSGSDLSSSIIPTLCLSPEGQVKELSADALSIQWASSLLQDIYDFIESYHKSHPLTCPATIPVFQFVTCGLAMTNIPGATAQHKEVYLVEELIQPDHDGPWRKYINNNSSHLCYFKDTNNYRCSEFLAFCQHVQYWRTGCLVFTSDFQGELHELHPYHLLTKLTMPWCKLFSKGNVQHTHHDFEKEHKCNVFCKYFKVPTSY</sequence>
<evidence type="ECO:0000259" key="4">
    <source>
        <dbReference type="Pfam" id="PF02816"/>
    </source>
</evidence>
<keyword evidence="6" id="KW-1185">Reference proteome</keyword>
<keyword evidence="2" id="KW-0808">Transferase</keyword>
<reference evidence="5" key="1">
    <citation type="submission" date="2022-01" db="EMBL/GenBank/DDBJ databases">
        <title>Comparative genomics reveals a dynamic genome evolution in the ectomycorrhizal milk-cap (Lactarius) mushrooms.</title>
        <authorList>
            <consortium name="DOE Joint Genome Institute"/>
            <person name="Lebreton A."/>
            <person name="Tang N."/>
            <person name="Kuo A."/>
            <person name="LaButti K."/>
            <person name="Drula E."/>
            <person name="Barry K."/>
            <person name="Clum A."/>
            <person name="Lipzen A."/>
            <person name="Mousain D."/>
            <person name="Ng V."/>
            <person name="Wang R."/>
            <person name="Wang X."/>
            <person name="Dai Y."/>
            <person name="Henrissat B."/>
            <person name="Grigoriev I.V."/>
            <person name="Guerin-Laguette A."/>
            <person name="Yu F."/>
            <person name="Martin F.M."/>
        </authorList>
    </citation>
    <scope>NUCLEOTIDE SEQUENCE</scope>
    <source>
        <strain evidence="5">QP</strain>
    </source>
</reference>
<feature type="non-terminal residue" evidence="5">
    <location>
        <position position="216"/>
    </location>
</feature>
<name>A0AAD4LLJ6_9AGAM</name>
<dbReference type="GO" id="GO:0004674">
    <property type="term" value="F:protein serine/threonine kinase activity"/>
    <property type="evidence" value="ECO:0007669"/>
    <property type="project" value="UniProtKB-KW"/>
</dbReference>
<dbReference type="GO" id="GO:0005524">
    <property type="term" value="F:ATP binding"/>
    <property type="evidence" value="ECO:0007669"/>
    <property type="project" value="InterPro"/>
</dbReference>
<protein>
    <recommendedName>
        <fullName evidence="4">Alpha-type protein kinase domain-containing protein</fullName>
    </recommendedName>
</protein>
<organism evidence="5 6">
    <name type="scientific">Lactarius akahatsu</name>
    <dbReference type="NCBI Taxonomy" id="416441"/>
    <lineage>
        <taxon>Eukaryota</taxon>
        <taxon>Fungi</taxon>
        <taxon>Dikarya</taxon>
        <taxon>Basidiomycota</taxon>
        <taxon>Agaricomycotina</taxon>
        <taxon>Agaricomycetes</taxon>
        <taxon>Russulales</taxon>
        <taxon>Russulaceae</taxon>
        <taxon>Lactarius</taxon>
    </lineage>
</organism>
<gene>
    <name evidence="5" type="ORF">EDB92DRAFT_1759758</name>
</gene>